<gene>
    <name evidence="1" type="ORF">DPV69_20450</name>
</gene>
<proteinExistence type="predicted"/>
<dbReference type="OrthoDB" id="765558at2"/>
<dbReference type="AlphaFoldDB" id="A0A3S3PF32"/>
<evidence type="ECO:0000313" key="2">
    <source>
        <dbReference type="Proteomes" id="UP000284120"/>
    </source>
</evidence>
<dbReference type="EMBL" id="SAYW01000009">
    <property type="protein sequence ID" value="RWU03648.1"/>
    <property type="molecule type" value="Genomic_DNA"/>
</dbReference>
<name>A0A3S3PF32_9SPHI</name>
<comment type="caution">
    <text evidence="1">The sequence shown here is derived from an EMBL/GenBank/DDBJ whole genome shotgun (WGS) entry which is preliminary data.</text>
</comment>
<accession>A0A3S3PF32</accession>
<organism evidence="1 2">
    <name type="scientific">Pedobacter chitinilyticus</name>
    <dbReference type="NCBI Taxonomy" id="2233776"/>
    <lineage>
        <taxon>Bacteria</taxon>
        <taxon>Pseudomonadati</taxon>
        <taxon>Bacteroidota</taxon>
        <taxon>Sphingobacteriia</taxon>
        <taxon>Sphingobacteriales</taxon>
        <taxon>Sphingobacteriaceae</taxon>
        <taxon>Pedobacter</taxon>
    </lineage>
</organism>
<evidence type="ECO:0000313" key="1">
    <source>
        <dbReference type="EMBL" id="RWU03648.1"/>
    </source>
</evidence>
<dbReference type="Proteomes" id="UP000284120">
    <property type="component" value="Unassembled WGS sequence"/>
</dbReference>
<dbReference type="RefSeq" id="WP_113649299.1">
    <property type="nucleotide sequence ID" value="NZ_QMHN01000009.1"/>
</dbReference>
<protein>
    <submittedName>
        <fullName evidence="1">Uncharacterized protein</fullName>
    </submittedName>
</protein>
<keyword evidence="2" id="KW-1185">Reference proteome</keyword>
<sequence length="221" mass="25048">MKKIGLLLLIVLALLAINIFATPSSGIFKKQTDIADFNLSVSFTVEEGAKVPAGFADTLKKAQTLLAKVFRSKEFKEALFKQSYNDSAYSKTKKACFFTIYDPKTGRISGESVYQNLLKEKDVKLQINVKNNGDKKGTMGASFVCNHQFTTYDYWLQEKEELARRLARHIAHEFTHIRGYRHDNKVPKEFKWGREVKEDPAYGVGNIVGEILTAWGKKSLI</sequence>
<reference evidence="1 2" key="1">
    <citation type="submission" date="2018-06" db="EMBL/GenBank/DDBJ databases">
        <title>Pedobacter endophyticus sp. nov., an endophytic bacterium isolated from a leaf of Triticum aestivum.</title>
        <authorList>
            <person name="Zhang L."/>
        </authorList>
    </citation>
    <scope>NUCLEOTIDE SEQUENCE [LARGE SCALE GENOMIC DNA]</scope>
    <source>
        <strain evidence="1 2">CM134L-2</strain>
    </source>
</reference>